<reference evidence="1" key="1">
    <citation type="submission" date="2020-07" db="EMBL/GenBank/DDBJ databases">
        <title>Multicomponent nature underlies the extraordinary mechanical properties of spider dragline silk.</title>
        <authorList>
            <person name="Kono N."/>
            <person name="Nakamura H."/>
            <person name="Mori M."/>
            <person name="Yoshida Y."/>
            <person name="Ohtoshi R."/>
            <person name="Malay A.D."/>
            <person name="Moran D.A.P."/>
            <person name="Tomita M."/>
            <person name="Numata K."/>
            <person name="Arakawa K."/>
        </authorList>
    </citation>
    <scope>NUCLEOTIDE SEQUENCE</scope>
</reference>
<protein>
    <submittedName>
        <fullName evidence="1">Uncharacterized protein</fullName>
    </submittedName>
</protein>
<evidence type="ECO:0000313" key="1">
    <source>
        <dbReference type="EMBL" id="GFR00390.1"/>
    </source>
</evidence>
<organism evidence="1 2">
    <name type="scientific">Trichonephila clavata</name>
    <name type="common">Joro spider</name>
    <name type="synonym">Nephila clavata</name>
    <dbReference type="NCBI Taxonomy" id="2740835"/>
    <lineage>
        <taxon>Eukaryota</taxon>
        <taxon>Metazoa</taxon>
        <taxon>Ecdysozoa</taxon>
        <taxon>Arthropoda</taxon>
        <taxon>Chelicerata</taxon>
        <taxon>Arachnida</taxon>
        <taxon>Araneae</taxon>
        <taxon>Araneomorphae</taxon>
        <taxon>Entelegynae</taxon>
        <taxon>Araneoidea</taxon>
        <taxon>Nephilidae</taxon>
        <taxon>Trichonephila</taxon>
    </lineage>
</organism>
<comment type="caution">
    <text evidence="1">The sequence shown here is derived from an EMBL/GenBank/DDBJ whole genome shotgun (WGS) entry which is preliminary data.</text>
</comment>
<dbReference type="AlphaFoldDB" id="A0A8X6I930"/>
<dbReference type="EMBL" id="BMAO01025117">
    <property type="protein sequence ID" value="GFR00390.1"/>
    <property type="molecule type" value="Genomic_DNA"/>
</dbReference>
<name>A0A8X6I930_TRICU</name>
<accession>A0A8X6I930</accession>
<keyword evidence="2" id="KW-1185">Reference proteome</keyword>
<sequence>MHFFFCRWVQRKVSVCVNSTRRLFLFVVEANVSEKFRKNNFKLIQLFSNRYGYKEKYLYVSRIQDIFSSLWGLMSLKNLGKGTSS</sequence>
<gene>
    <name evidence="1" type="ORF">TNCT_443111</name>
</gene>
<proteinExistence type="predicted"/>
<dbReference type="Proteomes" id="UP000887116">
    <property type="component" value="Unassembled WGS sequence"/>
</dbReference>
<evidence type="ECO:0000313" key="2">
    <source>
        <dbReference type="Proteomes" id="UP000887116"/>
    </source>
</evidence>